<sequence length="368" mass="40702">MDRSYHYSYKTIHELDILTLVEQFGEHTCSDDRDRIFAVYALANNTQRLPSIDLPYADDYEKGIGSIRVCLNIDYSLGVQETYTNFAIACMKKQKTLRILEAAVTRPRQVEGEDWPSWLPDWRLQPTTPGIILGKPPMLPDFYLAFMSDVNGCTIKLQITMVRGVRVQSPASGQPVNISPTIVSKTDITSGNSTSQLLRTATNMYRQAASCGGQDLCLDLDASDANGGLDNEVASQYITKPGCLLILNLVEYLVNFAPVNDYFDKCSDLSTLGNEWISHITNGDKMNSEITLSPKVVELMASCTLFTASNLGTGKYDHTTPMLPMLGLGPKALQTGDKLMVVAEATKPKKDPFIEWTGTGCNYYALVF</sequence>
<dbReference type="EMBL" id="MU006234">
    <property type="protein sequence ID" value="KAF2822669.1"/>
    <property type="molecule type" value="Genomic_DNA"/>
</dbReference>
<evidence type="ECO:0000313" key="2">
    <source>
        <dbReference type="Proteomes" id="UP000799424"/>
    </source>
</evidence>
<reference evidence="1" key="1">
    <citation type="journal article" date="2020" name="Stud. Mycol.">
        <title>101 Dothideomycetes genomes: a test case for predicting lifestyles and emergence of pathogens.</title>
        <authorList>
            <person name="Haridas S."/>
            <person name="Albert R."/>
            <person name="Binder M."/>
            <person name="Bloem J."/>
            <person name="Labutti K."/>
            <person name="Salamov A."/>
            <person name="Andreopoulos B."/>
            <person name="Baker S."/>
            <person name="Barry K."/>
            <person name="Bills G."/>
            <person name="Bluhm B."/>
            <person name="Cannon C."/>
            <person name="Castanera R."/>
            <person name="Culley D."/>
            <person name="Daum C."/>
            <person name="Ezra D."/>
            <person name="Gonzalez J."/>
            <person name="Henrissat B."/>
            <person name="Kuo A."/>
            <person name="Liang C."/>
            <person name="Lipzen A."/>
            <person name="Lutzoni F."/>
            <person name="Magnuson J."/>
            <person name="Mondo S."/>
            <person name="Nolan M."/>
            <person name="Ohm R."/>
            <person name="Pangilinan J."/>
            <person name="Park H.-J."/>
            <person name="Ramirez L."/>
            <person name="Alfaro M."/>
            <person name="Sun H."/>
            <person name="Tritt A."/>
            <person name="Yoshinaga Y."/>
            <person name="Zwiers L.-H."/>
            <person name="Turgeon B."/>
            <person name="Goodwin S."/>
            <person name="Spatafora J."/>
            <person name="Crous P."/>
            <person name="Grigoriev I."/>
        </authorList>
    </citation>
    <scope>NUCLEOTIDE SEQUENCE</scope>
    <source>
        <strain evidence="1">CBS 113818</strain>
    </source>
</reference>
<protein>
    <submittedName>
        <fullName evidence="1">Uncharacterized protein</fullName>
    </submittedName>
</protein>
<organism evidence="1 2">
    <name type="scientific">Ophiobolus disseminans</name>
    <dbReference type="NCBI Taxonomy" id="1469910"/>
    <lineage>
        <taxon>Eukaryota</taxon>
        <taxon>Fungi</taxon>
        <taxon>Dikarya</taxon>
        <taxon>Ascomycota</taxon>
        <taxon>Pezizomycotina</taxon>
        <taxon>Dothideomycetes</taxon>
        <taxon>Pleosporomycetidae</taxon>
        <taxon>Pleosporales</taxon>
        <taxon>Pleosporineae</taxon>
        <taxon>Phaeosphaeriaceae</taxon>
        <taxon>Ophiobolus</taxon>
    </lineage>
</organism>
<accession>A0A6A6ZPY9</accession>
<dbReference type="Proteomes" id="UP000799424">
    <property type="component" value="Unassembled WGS sequence"/>
</dbReference>
<dbReference type="PANTHER" id="PTHR24148:SF80">
    <property type="entry name" value="HETEROKARYON INCOMPATIBILITY DOMAIN-CONTAINING PROTEIN"/>
    <property type="match status" value="1"/>
</dbReference>
<gene>
    <name evidence="1" type="ORF">CC86DRAFT_410254</name>
</gene>
<name>A0A6A6ZPY9_9PLEO</name>
<dbReference type="OrthoDB" id="2157530at2759"/>
<proteinExistence type="predicted"/>
<evidence type="ECO:0000313" key="1">
    <source>
        <dbReference type="EMBL" id="KAF2822669.1"/>
    </source>
</evidence>
<dbReference type="InterPro" id="IPR052895">
    <property type="entry name" value="HetReg/Transcr_Mod"/>
</dbReference>
<keyword evidence="2" id="KW-1185">Reference proteome</keyword>
<dbReference type="AlphaFoldDB" id="A0A6A6ZPY9"/>
<dbReference type="PANTHER" id="PTHR24148">
    <property type="entry name" value="ANKYRIN REPEAT DOMAIN-CONTAINING PROTEIN 39 HOMOLOG-RELATED"/>
    <property type="match status" value="1"/>
</dbReference>